<comment type="caution">
    <text evidence="1">The sequence shown here is derived from an EMBL/GenBank/DDBJ whole genome shotgun (WGS) entry which is preliminary data.</text>
</comment>
<evidence type="ECO:0000313" key="2">
    <source>
        <dbReference type="Proteomes" id="UP001147695"/>
    </source>
</evidence>
<reference evidence="1" key="2">
    <citation type="journal article" date="2023" name="IMA Fungus">
        <title>Comparative genomic study of the Penicillium genus elucidates a diverse pangenome and 15 lateral gene transfer events.</title>
        <authorList>
            <person name="Petersen C."/>
            <person name="Sorensen T."/>
            <person name="Nielsen M.R."/>
            <person name="Sondergaard T.E."/>
            <person name="Sorensen J.L."/>
            <person name="Fitzpatrick D.A."/>
            <person name="Frisvad J.C."/>
            <person name="Nielsen K.L."/>
        </authorList>
    </citation>
    <scope>NUCLEOTIDE SEQUENCE</scope>
    <source>
        <strain evidence="1">IBT 35673</strain>
    </source>
</reference>
<sequence>MDVSPYIEERYTLEEMMILDQDSRIGRDAIAVIETEGQNQMSPDQNQAMTVKPSTAPVYRVPCVWIVVVTKHIRGPLQLSRARQRPCHKQGRFHVVVHRHSFATYGQGTSSDKVVGMALVVVDIELT</sequence>
<dbReference type="AlphaFoldDB" id="A0A9W9QHJ9"/>
<accession>A0A9W9QHJ9</accession>
<gene>
    <name evidence="1" type="ORF">N7452_007925</name>
</gene>
<reference evidence="1" key="1">
    <citation type="submission" date="2022-12" db="EMBL/GenBank/DDBJ databases">
        <authorList>
            <person name="Petersen C."/>
        </authorList>
    </citation>
    <scope>NUCLEOTIDE SEQUENCE</scope>
    <source>
        <strain evidence="1">IBT 35673</strain>
    </source>
</reference>
<evidence type="ECO:0000313" key="1">
    <source>
        <dbReference type="EMBL" id="KAJ5335522.1"/>
    </source>
</evidence>
<dbReference type="Proteomes" id="UP001147695">
    <property type="component" value="Unassembled WGS sequence"/>
</dbReference>
<dbReference type="EMBL" id="JAPZBQ010000004">
    <property type="protein sequence ID" value="KAJ5335522.1"/>
    <property type="molecule type" value="Genomic_DNA"/>
</dbReference>
<organism evidence="1 2">
    <name type="scientific">Penicillium brevicompactum</name>
    <dbReference type="NCBI Taxonomy" id="5074"/>
    <lineage>
        <taxon>Eukaryota</taxon>
        <taxon>Fungi</taxon>
        <taxon>Dikarya</taxon>
        <taxon>Ascomycota</taxon>
        <taxon>Pezizomycotina</taxon>
        <taxon>Eurotiomycetes</taxon>
        <taxon>Eurotiomycetidae</taxon>
        <taxon>Eurotiales</taxon>
        <taxon>Aspergillaceae</taxon>
        <taxon>Penicillium</taxon>
    </lineage>
</organism>
<name>A0A9W9QHJ9_PENBR</name>
<protein>
    <submittedName>
        <fullName evidence="1">Uncharacterized protein</fullName>
    </submittedName>
</protein>
<proteinExistence type="predicted"/>